<reference evidence="2" key="1">
    <citation type="journal article" date="2019" name="Int. J. Syst. Evol. Microbiol.">
        <title>The Global Catalogue of Microorganisms (GCM) 10K type strain sequencing project: providing services to taxonomists for standard genome sequencing and annotation.</title>
        <authorList>
            <consortium name="The Broad Institute Genomics Platform"/>
            <consortium name="The Broad Institute Genome Sequencing Center for Infectious Disease"/>
            <person name="Wu L."/>
            <person name="Ma J."/>
        </authorList>
    </citation>
    <scope>NUCLEOTIDE SEQUENCE [LARGE SCALE GENOMIC DNA]</scope>
    <source>
        <strain evidence="2">CGMCC 4.1641</strain>
    </source>
</reference>
<accession>A0ABV8SHI0</accession>
<keyword evidence="2" id="KW-1185">Reference proteome</keyword>
<comment type="caution">
    <text evidence="1">The sequence shown here is derived from an EMBL/GenBank/DDBJ whole genome shotgun (WGS) entry which is preliminary data.</text>
</comment>
<organism evidence="1 2">
    <name type="scientific">Cohnella boryungensis</name>
    <dbReference type="NCBI Taxonomy" id="768479"/>
    <lineage>
        <taxon>Bacteria</taxon>
        <taxon>Bacillati</taxon>
        <taxon>Bacillota</taxon>
        <taxon>Bacilli</taxon>
        <taxon>Bacillales</taxon>
        <taxon>Paenibacillaceae</taxon>
        <taxon>Cohnella</taxon>
    </lineage>
</organism>
<proteinExistence type="predicted"/>
<evidence type="ECO:0000313" key="1">
    <source>
        <dbReference type="EMBL" id="MFC4306465.1"/>
    </source>
</evidence>
<dbReference type="RefSeq" id="WP_204602566.1">
    <property type="nucleotide sequence ID" value="NZ_JBHSED010000065.1"/>
</dbReference>
<gene>
    <name evidence="1" type="ORF">ACFO1S_23880</name>
</gene>
<name>A0ABV8SHI0_9BACL</name>
<protein>
    <submittedName>
        <fullName evidence="1">Oxidoreductase</fullName>
    </submittedName>
</protein>
<sequence length="148" mass="17482">MKSINHLRTTPACRYADNDPAKDGNKNTEFSDCIIDDKSLYQSLKKYDLVPSLGWGSEEYQRQLISYFLLTQTHPYLYFRFPILVYPWCGDEECGFISVFIEREDKLVIWKDFRLEPDNKPINIGPFYFEWEEYESAIKNTFGTAGFQ</sequence>
<dbReference type="EMBL" id="JBHSED010000065">
    <property type="protein sequence ID" value="MFC4306465.1"/>
    <property type="molecule type" value="Genomic_DNA"/>
</dbReference>
<evidence type="ECO:0000313" key="2">
    <source>
        <dbReference type="Proteomes" id="UP001595755"/>
    </source>
</evidence>
<dbReference type="Proteomes" id="UP001595755">
    <property type="component" value="Unassembled WGS sequence"/>
</dbReference>